<dbReference type="InterPro" id="IPR036047">
    <property type="entry name" value="F-box-like_dom_sf"/>
</dbReference>
<keyword evidence="3" id="KW-1185">Reference proteome</keyword>
<accession>A0A9Q0JXV2</accession>
<evidence type="ECO:0000313" key="2">
    <source>
        <dbReference type="EMBL" id="KAJ4955487.1"/>
    </source>
</evidence>
<dbReference type="InterPro" id="IPR001810">
    <property type="entry name" value="F-box_dom"/>
</dbReference>
<proteinExistence type="predicted"/>
<dbReference type="PANTHER" id="PTHR32278">
    <property type="entry name" value="F-BOX DOMAIN-CONTAINING PROTEIN"/>
    <property type="match status" value="1"/>
</dbReference>
<dbReference type="PANTHER" id="PTHR32278:SF111">
    <property type="entry name" value="F-BOX PROTEIN PP2-B12-RELATED"/>
    <property type="match status" value="1"/>
</dbReference>
<dbReference type="SMART" id="SM00256">
    <property type="entry name" value="FBOX"/>
    <property type="match status" value="1"/>
</dbReference>
<dbReference type="EMBL" id="JAMYWD010000011">
    <property type="protein sequence ID" value="KAJ4955487.1"/>
    <property type="molecule type" value="Genomic_DNA"/>
</dbReference>
<name>A0A9Q0JXV2_9MAGN</name>
<dbReference type="AlphaFoldDB" id="A0A9Q0JXV2"/>
<dbReference type="OrthoDB" id="1918565at2759"/>
<evidence type="ECO:0000313" key="3">
    <source>
        <dbReference type="Proteomes" id="UP001141806"/>
    </source>
</evidence>
<dbReference type="CDD" id="cd22162">
    <property type="entry name" value="F-box_AtSKIP3-like"/>
    <property type="match status" value="1"/>
</dbReference>
<feature type="domain" description="F-box" evidence="1">
    <location>
        <begin position="12"/>
        <end position="54"/>
    </location>
</feature>
<reference evidence="2" key="1">
    <citation type="journal article" date="2023" name="Plant J.">
        <title>The genome of the king protea, Protea cynaroides.</title>
        <authorList>
            <person name="Chang J."/>
            <person name="Duong T.A."/>
            <person name="Schoeman C."/>
            <person name="Ma X."/>
            <person name="Roodt D."/>
            <person name="Barker N."/>
            <person name="Li Z."/>
            <person name="Van de Peer Y."/>
            <person name="Mizrachi E."/>
        </authorList>
    </citation>
    <scope>NUCLEOTIDE SEQUENCE</scope>
    <source>
        <tissue evidence="2">Young leaves</tissue>
    </source>
</reference>
<gene>
    <name evidence="2" type="ORF">NE237_012270</name>
</gene>
<protein>
    <recommendedName>
        <fullName evidence="1">F-box domain-containing protein</fullName>
    </recommendedName>
</protein>
<dbReference type="Proteomes" id="UP001141806">
    <property type="component" value="Unassembled WGS sequence"/>
</dbReference>
<comment type="caution">
    <text evidence="2">The sequence shown here is derived from an EMBL/GenBank/DDBJ whole genome shotgun (WGS) entry which is preliminary data.</text>
</comment>
<organism evidence="2 3">
    <name type="scientific">Protea cynaroides</name>
    <dbReference type="NCBI Taxonomy" id="273540"/>
    <lineage>
        <taxon>Eukaryota</taxon>
        <taxon>Viridiplantae</taxon>
        <taxon>Streptophyta</taxon>
        <taxon>Embryophyta</taxon>
        <taxon>Tracheophyta</taxon>
        <taxon>Spermatophyta</taxon>
        <taxon>Magnoliopsida</taxon>
        <taxon>Proteales</taxon>
        <taxon>Proteaceae</taxon>
        <taxon>Protea</taxon>
    </lineage>
</organism>
<dbReference type="InterPro" id="IPR025886">
    <property type="entry name" value="PP2-like"/>
</dbReference>
<dbReference type="SUPFAM" id="SSF81383">
    <property type="entry name" value="F-box domain"/>
    <property type="match status" value="1"/>
</dbReference>
<dbReference type="Pfam" id="PF14299">
    <property type="entry name" value="PP2"/>
    <property type="match status" value="1"/>
</dbReference>
<evidence type="ECO:0000259" key="1">
    <source>
        <dbReference type="SMART" id="SM00256"/>
    </source>
</evidence>
<sequence>MKQGGTTDLSLLPECCIVDILSRICTFPRDACRLSVVSSIFRSATDSDSIWERFLPSDIQLILSSSVSQSLPNFSSKKEQFLHLCDNPLLIDNGTKTFALEKCSGKKCYMIGAKELSIGEGDDPMLWNWLSLPESRFSEVAELVKGGWLEIDGKMETRLLSSNTTYVAYLVFKLTDLAYGLEHKSVEFLVKLANGGRSEQGVLVKSIILHRPVERKWEGELTEETKVSRRGWRCRFPFRGWRLPLSRQEDRIPSSMRISLTARWGVPMEREANTVPKERGDGWLEIEMGEFFNERGEYGEVDMMLMDIDLFKWNSGLIIQGIELRPKVNQ</sequence>